<proteinExistence type="predicted"/>
<keyword evidence="6" id="KW-1185">Reference proteome</keyword>
<accession>A0A0F5MUN3</accession>
<dbReference type="AlphaFoldDB" id="A0A0F5MUN3"/>
<reference evidence="3" key="2">
    <citation type="submission" date="2015-04" db="EMBL/GenBank/DDBJ databases">
        <title>Genome sequence of Mycobacterium arupense strain GUC1.</title>
        <authorList>
            <person name="Greninger A.L."/>
            <person name="Cunningham G."/>
            <person name="Chiu C.Y."/>
            <person name="Miller S."/>
        </authorList>
    </citation>
    <scope>NUCLEOTIDE SEQUENCE</scope>
    <source>
        <strain evidence="3">GUC1</strain>
    </source>
</reference>
<dbReference type="Proteomes" id="UP000192327">
    <property type="component" value="Unassembled WGS sequence"/>
</dbReference>
<feature type="signal peptide" evidence="1">
    <location>
        <begin position="1"/>
        <end position="20"/>
    </location>
</feature>
<dbReference type="InterPro" id="IPR007969">
    <property type="entry name" value="DUF732"/>
</dbReference>
<reference evidence="5" key="1">
    <citation type="submission" date="2015-04" db="EMBL/GenBank/DDBJ databases">
        <title>Genome sequence of Mycobacterium arupense GUC1.</title>
        <authorList>
            <person name="Greninger A.L."/>
            <person name="Cunningham G."/>
            <person name="Chiu C.Y."/>
            <person name="Miller S."/>
        </authorList>
    </citation>
    <scope>NUCLEOTIDE SEQUENCE [LARGE SCALE GENOMIC DNA]</scope>
    <source>
        <strain evidence="5">GUC1</strain>
    </source>
</reference>
<name>A0A0F5MUN3_9MYCO</name>
<evidence type="ECO:0000313" key="6">
    <source>
        <dbReference type="Proteomes" id="UP000192327"/>
    </source>
</evidence>
<feature type="chain" id="PRO_5038639221" description="DUF732 domain-containing protein" evidence="1">
    <location>
        <begin position="21"/>
        <end position="136"/>
    </location>
</feature>
<keyword evidence="1" id="KW-0732">Signal</keyword>
<reference evidence="4 6" key="3">
    <citation type="submission" date="2016-12" db="EMBL/GenBank/DDBJ databases">
        <title>The new phylogeny of genus Mycobacterium.</title>
        <authorList>
            <person name="Tortoli E."/>
            <person name="Trovato A."/>
            <person name="Cirillo D.M."/>
        </authorList>
    </citation>
    <scope>NUCLEOTIDE SEQUENCE [LARGE SCALE GENOMIC DNA]</scope>
    <source>
        <strain evidence="4 6">DSM 44942</strain>
    </source>
</reference>
<dbReference type="STRING" id="342002.BST15_14270"/>
<dbReference type="Pfam" id="PF05305">
    <property type="entry name" value="DUF732"/>
    <property type="match status" value="1"/>
</dbReference>
<sequence length="136" mass="14529">MNRRLLATVFTVVSVYLAGAAAPAAVADPSVDPSAQAGADQPDQDQVFFDELEREGLHPQYDKQICGDIKCESLRTLLVQEGHAVCVALADSPRLVPLSVIANLEVSPGEAHVIINAARQAYCPQLPDPYAHTPGR</sequence>
<evidence type="ECO:0000313" key="5">
    <source>
        <dbReference type="Proteomes" id="UP000034416"/>
    </source>
</evidence>
<evidence type="ECO:0000259" key="2">
    <source>
        <dbReference type="Pfam" id="PF05305"/>
    </source>
</evidence>
<dbReference type="EMBL" id="MVHH01000031">
    <property type="protein sequence ID" value="OQZ95417.1"/>
    <property type="molecule type" value="Genomic_DNA"/>
</dbReference>
<organism evidence="3 5">
    <name type="scientific">Mycolicibacter arupensis</name>
    <dbReference type="NCBI Taxonomy" id="342002"/>
    <lineage>
        <taxon>Bacteria</taxon>
        <taxon>Bacillati</taxon>
        <taxon>Actinomycetota</taxon>
        <taxon>Actinomycetes</taxon>
        <taxon>Mycobacteriales</taxon>
        <taxon>Mycobacteriaceae</taxon>
        <taxon>Mycolicibacter</taxon>
    </lineage>
</organism>
<feature type="domain" description="DUF732" evidence="2">
    <location>
        <begin position="45"/>
        <end position="125"/>
    </location>
</feature>
<evidence type="ECO:0000313" key="3">
    <source>
        <dbReference type="EMBL" id="KKB98533.1"/>
    </source>
</evidence>
<dbReference type="PATRIC" id="fig|342002.3.peg.2297"/>
<protein>
    <recommendedName>
        <fullName evidence="2">DUF732 domain-containing protein</fullName>
    </recommendedName>
</protein>
<dbReference type="Proteomes" id="UP000034416">
    <property type="component" value="Unassembled WGS sequence"/>
</dbReference>
<gene>
    <name evidence="4" type="ORF">BST15_14270</name>
    <name evidence="3" type="ORF">WR43_13975</name>
</gene>
<dbReference type="EMBL" id="LASW01000066">
    <property type="protein sequence ID" value="KKB98533.1"/>
    <property type="molecule type" value="Genomic_DNA"/>
</dbReference>
<comment type="caution">
    <text evidence="3">The sequence shown here is derived from an EMBL/GenBank/DDBJ whole genome shotgun (WGS) entry which is preliminary data.</text>
</comment>
<dbReference type="OrthoDB" id="4750613at2"/>
<dbReference type="RefSeq" id="WP_046190208.1">
    <property type="nucleotide sequence ID" value="NZ_JACKUJ010000048.1"/>
</dbReference>
<evidence type="ECO:0000256" key="1">
    <source>
        <dbReference type="SAM" id="SignalP"/>
    </source>
</evidence>
<evidence type="ECO:0000313" key="4">
    <source>
        <dbReference type="EMBL" id="OQZ95417.1"/>
    </source>
</evidence>